<comment type="caution">
    <text evidence="2">The sequence shown here is derived from an EMBL/GenBank/DDBJ whole genome shotgun (WGS) entry which is preliminary data.</text>
</comment>
<name>A0A940T3Z8_9MICO</name>
<feature type="transmembrane region" description="Helical" evidence="1">
    <location>
        <begin position="12"/>
        <end position="31"/>
    </location>
</feature>
<evidence type="ECO:0000313" key="3">
    <source>
        <dbReference type="Proteomes" id="UP000675163"/>
    </source>
</evidence>
<keyword evidence="1" id="KW-1133">Transmembrane helix</keyword>
<dbReference type="EMBL" id="JAFIDA010000001">
    <property type="protein sequence ID" value="MBP1326309.1"/>
    <property type="molecule type" value="Genomic_DNA"/>
</dbReference>
<organism evidence="2 3">
    <name type="scientific">Leucobacter exalbidus</name>
    <dbReference type="NCBI Taxonomy" id="662960"/>
    <lineage>
        <taxon>Bacteria</taxon>
        <taxon>Bacillati</taxon>
        <taxon>Actinomycetota</taxon>
        <taxon>Actinomycetes</taxon>
        <taxon>Micrococcales</taxon>
        <taxon>Microbacteriaceae</taxon>
        <taxon>Leucobacter</taxon>
    </lineage>
</organism>
<sequence>MSERTEDRPVPRPLIVLAWAWVVIPFGYGLWQLVLKIPGLFGS</sequence>
<keyword evidence="1" id="KW-0472">Membrane</keyword>
<gene>
    <name evidence="2" type="ORF">JOF28_001541</name>
</gene>
<accession>A0A940T3Z8</accession>
<reference evidence="2" key="1">
    <citation type="submission" date="2021-02" db="EMBL/GenBank/DDBJ databases">
        <title>Sequencing the genomes of 1000 actinobacteria strains.</title>
        <authorList>
            <person name="Klenk H.-P."/>
        </authorList>
    </citation>
    <scope>NUCLEOTIDE SEQUENCE</scope>
    <source>
        <strain evidence="2">DSM 22850</strain>
    </source>
</reference>
<proteinExistence type="predicted"/>
<dbReference type="AlphaFoldDB" id="A0A940T3Z8"/>
<dbReference type="RefSeq" id="WP_280909314.1">
    <property type="nucleotide sequence ID" value="NZ_JAFIDA010000001.1"/>
</dbReference>
<evidence type="ECO:0000256" key="1">
    <source>
        <dbReference type="SAM" id="Phobius"/>
    </source>
</evidence>
<protein>
    <submittedName>
        <fullName evidence="2">Uncharacterized protein</fullName>
    </submittedName>
</protein>
<keyword evidence="1" id="KW-0812">Transmembrane</keyword>
<evidence type="ECO:0000313" key="2">
    <source>
        <dbReference type="EMBL" id="MBP1326309.1"/>
    </source>
</evidence>
<keyword evidence="3" id="KW-1185">Reference proteome</keyword>
<dbReference type="Proteomes" id="UP000675163">
    <property type="component" value="Unassembled WGS sequence"/>
</dbReference>